<name>A0A5N6KUB7_9ROSI</name>
<comment type="caution">
    <text evidence="1">The sequence shown here is derived from an EMBL/GenBank/DDBJ whole genome shotgun (WGS) entry which is preliminary data.</text>
</comment>
<dbReference type="EMBL" id="VIBQ01000013">
    <property type="protein sequence ID" value="KAB8345868.1"/>
    <property type="molecule type" value="Genomic_DNA"/>
</dbReference>
<proteinExistence type="predicted"/>
<gene>
    <name evidence="1" type="ORF">FH972_022923</name>
</gene>
<keyword evidence="2" id="KW-1185">Reference proteome</keyword>
<evidence type="ECO:0000313" key="2">
    <source>
        <dbReference type="Proteomes" id="UP000327013"/>
    </source>
</evidence>
<dbReference type="AlphaFoldDB" id="A0A5N6KUB7"/>
<protein>
    <submittedName>
        <fullName evidence="1">Uncharacterized protein</fullName>
    </submittedName>
</protein>
<dbReference type="Proteomes" id="UP000327013">
    <property type="component" value="Unassembled WGS sequence"/>
</dbReference>
<organism evidence="1 2">
    <name type="scientific">Carpinus fangiana</name>
    <dbReference type="NCBI Taxonomy" id="176857"/>
    <lineage>
        <taxon>Eukaryota</taxon>
        <taxon>Viridiplantae</taxon>
        <taxon>Streptophyta</taxon>
        <taxon>Embryophyta</taxon>
        <taxon>Tracheophyta</taxon>
        <taxon>Spermatophyta</taxon>
        <taxon>Magnoliopsida</taxon>
        <taxon>eudicotyledons</taxon>
        <taxon>Gunneridae</taxon>
        <taxon>Pentapetalae</taxon>
        <taxon>rosids</taxon>
        <taxon>fabids</taxon>
        <taxon>Fagales</taxon>
        <taxon>Betulaceae</taxon>
        <taxon>Carpinus</taxon>
    </lineage>
</organism>
<evidence type="ECO:0000313" key="1">
    <source>
        <dbReference type="EMBL" id="KAB8345868.1"/>
    </source>
</evidence>
<sequence length="73" mass="8114">MTVWREIFAKLPDTHRRRAILGEKDIITKVPMGIAAWHGGNGSSRGVFNVIAQIRVYVAQRSSIGLFDASFLS</sequence>
<accession>A0A5N6KUB7</accession>
<reference evidence="1 2" key="1">
    <citation type="submission" date="2019-06" db="EMBL/GenBank/DDBJ databases">
        <title>A chromosomal-level reference genome of Carpinus fangiana (Coryloideae, Betulaceae).</title>
        <authorList>
            <person name="Yang X."/>
            <person name="Wang Z."/>
            <person name="Zhang L."/>
            <person name="Hao G."/>
            <person name="Liu J."/>
            <person name="Yang Y."/>
        </authorList>
    </citation>
    <scope>NUCLEOTIDE SEQUENCE [LARGE SCALE GENOMIC DNA]</scope>
    <source>
        <strain evidence="1">Cfa_2016G</strain>
        <tissue evidence="1">Leaf</tissue>
    </source>
</reference>